<dbReference type="Pfam" id="PF00583">
    <property type="entry name" value="Acetyltransf_1"/>
    <property type="match status" value="1"/>
</dbReference>
<sequence>MLSAVEIKVLKSSDELQQVQVLEKEVWNTEPIPLHQTITASQNGGLLLGAFIDGNIVGFSYSFPGFRGGKSYLCSHMLGIHPDYQDQGIGAMLKAKQKQVASDMGYDLITWTYDPLESRNAYLNLTKLRAVCSTYVENCYGEMQDSLNSGLPSDRFKVEWWINSSHASEPQAIKITDARHIFQWDMTDLSLPKLEDFMIGLSAVRENNQPLYVPVPSNFQALKSKDDKLAIDWRFKTRKIFQTLFSSGYAAVSLVKGETAAVNYYLLIKRESLDLD</sequence>
<feature type="domain" description="N-acetyltransferase" evidence="1">
    <location>
        <begin position="5"/>
        <end position="148"/>
    </location>
</feature>
<dbReference type="SUPFAM" id="SSF55729">
    <property type="entry name" value="Acyl-CoA N-acyltransferases (Nat)"/>
    <property type="match status" value="1"/>
</dbReference>
<dbReference type="Gene3D" id="3.40.630.30">
    <property type="match status" value="1"/>
</dbReference>
<comment type="caution">
    <text evidence="2">The sequence shown here is derived from an EMBL/GenBank/DDBJ whole genome shotgun (WGS) entry which is preliminary data.</text>
</comment>
<dbReference type="PANTHER" id="PTHR41700">
    <property type="entry name" value="GCN5-RELATED N-ACETYLTRANSFERASE"/>
    <property type="match status" value="1"/>
</dbReference>
<proteinExistence type="predicted"/>
<dbReference type="EMBL" id="AFEU01000003">
    <property type="protein sequence ID" value="EIJ78265.1"/>
    <property type="molecule type" value="Genomic_DNA"/>
</dbReference>
<dbReference type="Proteomes" id="UP000010523">
    <property type="component" value="Unassembled WGS sequence"/>
</dbReference>
<organism evidence="2 3">
    <name type="scientific">Bacillus methanolicus PB1</name>
    <dbReference type="NCBI Taxonomy" id="997296"/>
    <lineage>
        <taxon>Bacteria</taxon>
        <taxon>Bacillati</taxon>
        <taxon>Bacillota</taxon>
        <taxon>Bacilli</taxon>
        <taxon>Bacillales</taxon>
        <taxon>Bacillaceae</taxon>
        <taxon>Bacillus</taxon>
    </lineage>
</organism>
<accession>I3DVJ4</accession>
<dbReference type="AlphaFoldDB" id="I3DVJ4"/>
<dbReference type="PATRIC" id="fig|997296.3.peg.2510"/>
<keyword evidence="2" id="KW-0808">Transferase</keyword>
<evidence type="ECO:0000313" key="2">
    <source>
        <dbReference type="EMBL" id="EIJ78265.1"/>
    </source>
</evidence>
<dbReference type="InterPro" id="IPR016181">
    <property type="entry name" value="Acyl_CoA_acyltransferase"/>
</dbReference>
<protein>
    <submittedName>
        <fullName evidence="2">GCN5-related N-acetyltransferase</fullName>
    </submittedName>
</protein>
<gene>
    <name evidence="2" type="ORF">PB1_11914</name>
</gene>
<dbReference type="RefSeq" id="WP_004436583.1">
    <property type="nucleotide sequence ID" value="NZ_AFEU01000003.1"/>
</dbReference>
<keyword evidence="3" id="KW-1185">Reference proteome</keyword>
<dbReference type="GO" id="GO:0016747">
    <property type="term" value="F:acyltransferase activity, transferring groups other than amino-acyl groups"/>
    <property type="evidence" value="ECO:0007669"/>
    <property type="project" value="InterPro"/>
</dbReference>
<evidence type="ECO:0000313" key="3">
    <source>
        <dbReference type="Proteomes" id="UP000010523"/>
    </source>
</evidence>
<dbReference type="PANTHER" id="PTHR41700:SF1">
    <property type="entry name" value="N-ACETYLTRANSFERASE DOMAIN-CONTAINING PROTEIN"/>
    <property type="match status" value="1"/>
</dbReference>
<dbReference type="InterPro" id="IPR038764">
    <property type="entry name" value="GNAT_N_AcTrfase_prd"/>
</dbReference>
<evidence type="ECO:0000259" key="1">
    <source>
        <dbReference type="PROSITE" id="PS51186"/>
    </source>
</evidence>
<dbReference type="PROSITE" id="PS51186">
    <property type="entry name" value="GNAT"/>
    <property type="match status" value="1"/>
</dbReference>
<dbReference type="eggNOG" id="COG3375">
    <property type="taxonomic scope" value="Bacteria"/>
</dbReference>
<reference evidence="2 3" key="1">
    <citation type="journal article" date="2012" name="Appl. Environ. Microbiol.">
        <title>Genome Sequence of Thermotolerant Bacillus methanolicus: Features and Regulation Related to Methylotrophy and Production of L-Lysine and L-Glutamate from Methanol.</title>
        <authorList>
            <person name="Heggeset T.M."/>
            <person name="Krog A."/>
            <person name="Balzer S."/>
            <person name="Wentzel A."/>
            <person name="Ellingsen T.E."/>
            <person name="Brautaset T."/>
        </authorList>
    </citation>
    <scope>NUCLEOTIDE SEQUENCE [LARGE SCALE GENOMIC DNA]</scope>
    <source>
        <strain evidence="2 3">PB1</strain>
    </source>
</reference>
<name>I3DVJ4_BACMT</name>
<dbReference type="CDD" id="cd04301">
    <property type="entry name" value="NAT_SF"/>
    <property type="match status" value="1"/>
</dbReference>
<dbReference type="STRING" id="997296.PB1_11914"/>
<dbReference type="InterPro" id="IPR000182">
    <property type="entry name" value="GNAT_dom"/>
</dbReference>